<dbReference type="OrthoDB" id="5378807at2"/>
<evidence type="ECO:0000313" key="1">
    <source>
        <dbReference type="EMBL" id="GEN07539.1"/>
    </source>
</evidence>
<evidence type="ECO:0000313" key="2">
    <source>
        <dbReference type="EMBL" id="SES87684.1"/>
    </source>
</evidence>
<gene>
    <name evidence="1" type="ORF">MFU01_25760</name>
    <name evidence="2" type="ORF">SAMN05443572_101446</name>
</gene>
<protein>
    <submittedName>
        <fullName evidence="1">Uncharacterized protein</fullName>
    </submittedName>
</protein>
<proteinExistence type="predicted"/>
<keyword evidence="3" id="KW-1185">Reference proteome</keyword>
<dbReference type="Proteomes" id="UP000183760">
    <property type="component" value="Unassembled WGS sequence"/>
</dbReference>
<dbReference type="EMBL" id="BJXR01000025">
    <property type="protein sequence ID" value="GEN07539.1"/>
    <property type="molecule type" value="Genomic_DNA"/>
</dbReference>
<dbReference type="STRING" id="1334629.MFUL124B02_03135"/>
<evidence type="ECO:0000313" key="3">
    <source>
        <dbReference type="Proteomes" id="UP000183760"/>
    </source>
</evidence>
<name>A0A511T043_MYXFU</name>
<evidence type="ECO:0000313" key="4">
    <source>
        <dbReference type="Proteomes" id="UP000321514"/>
    </source>
</evidence>
<organism evidence="1 4">
    <name type="scientific">Myxococcus fulvus</name>
    <dbReference type="NCBI Taxonomy" id="33"/>
    <lineage>
        <taxon>Bacteria</taxon>
        <taxon>Pseudomonadati</taxon>
        <taxon>Myxococcota</taxon>
        <taxon>Myxococcia</taxon>
        <taxon>Myxococcales</taxon>
        <taxon>Cystobacterineae</taxon>
        <taxon>Myxococcaceae</taxon>
        <taxon>Myxococcus</taxon>
    </lineage>
</organism>
<accession>A0A511T043</accession>
<sequence>MVSGVQCRRRVLRFLGWWGWLWLWGMSSAWAAPYEVEPDVDGELELFGLMEEGTLSAESWAALVALRRVGVEPERATRDTLHSLPGLTYAQVDAWLRARDSGDASAFLTEAEARRLAPFLVGEDAGRVTGDARLLTAFALSDSRGPPVALQMRAGGLRGLRVGVLAVWARRKVGTPRRDARSRALVVEAPGSAVLLPKFHARWTGTRASVLVGTYRLGFGQRLTLDTTALPSPEGVLPDDGVRPPGALERECLLTSSACDEDARDADITPDFRWDEAFRGIAGSVRGALGSGVELTLTGFGSYQGRSVRRSEVLDRGGCSSDACAAPEVLVVGARREKLRASSLPGVFREWAGGGNATLAVSPRARLGVTGWGARPGFAVEGAVLDFQPGARYPAGGGFGAVGVDAAWGAGPVDVFLELSRSFDSVPGAGGGWAALQRTVVSGVGRELEVSLRYYGRGFVNPYSGATSGADVLEGQRVRNELGVRLRYLHRDVDAWRFRGQVDGWTLPSDGVVEGTAGLTRLRASARVDVLAWAWLQPSLRLDARVSGAGLSTLCAGVERDEDAEPEEVAACSNGGRQGATARVRSVLSERVEVVAEYGHARVVETQARWDGRALVELKLRPAESWRVGGRVQWKDEDLAERTRLRQEVRTTVDLRWSVLEGTTLRGRYAWVVDLKDARTARTPPDAPRHLFQLDVETRF</sequence>
<dbReference type="AlphaFoldDB" id="A0A511T043"/>
<reference evidence="1 4" key="2">
    <citation type="submission" date="2019-07" db="EMBL/GenBank/DDBJ databases">
        <title>Whole genome shotgun sequence of Myxococcus fulvus NBRC 100333.</title>
        <authorList>
            <person name="Hosoyama A."/>
            <person name="Uohara A."/>
            <person name="Ohji S."/>
            <person name="Ichikawa N."/>
        </authorList>
    </citation>
    <scope>NUCLEOTIDE SEQUENCE [LARGE SCALE GENOMIC DNA]</scope>
    <source>
        <strain evidence="1 4">NBRC 100333</strain>
    </source>
</reference>
<comment type="caution">
    <text evidence="1">The sequence shown here is derived from an EMBL/GenBank/DDBJ whole genome shotgun (WGS) entry which is preliminary data.</text>
</comment>
<dbReference type="Proteomes" id="UP000321514">
    <property type="component" value="Unassembled WGS sequence"/>
</dbReference>
<dbReference type="EMBL" id="FOIB01000001">
    <property type="protein sequence ID" value="SES87684.1"/>
    <property type="molecule type" value="Genomic_DNA"/>
</dbReference>
<reference evidence="2 3" key="1">
    <citation type="submission" date="2016-10" db="EMBL/GenBank/DDBJ databases">
        <authorList>
            <person name="Varghese N."/>
            <person name="Submissions S."/>
        </authorList>
    </citation>
    <scope>NUCLEOTIDE SEQUENCE [LARGE SCALE GENOMIC DNA]</scope>
    <source>
        <strain evidence="2 3">DSM 16525</strain>
    </source>
</reference>